<evidence type="ECO:0000313" key="2">
    <source>
        <dbReference type="EMBL" id="RFU71435.1"/>
    </source>
</evidence>
<dbReference type="Gene3D" id="3.40.30.10">
    <property type="entry name" value="Glutaredoxin"/>
    <property type="match status" value="1"/>
</dbReference>
<proteinExistence type="predicted"/>
<protein>
    <submittedName>
        <fullName evidence="2">Thioredoxin</fullName>
    </submittedName>
</protein>
<dbReference type="InterPro" id="IPR036249">
    <property type="entry name" value="Thioredoxin-like_sf"/>
</dbReference>
<gene>
    <name evidence="2" type="ORF">D0469_01645</name>
</gene>
<dbReference type="Pfam" id="PF00085">
    <property type="entry name" value="Thioredoxin"/>
    <property type="match status" value="1"/>
</dbReference>
<dbReference type="CDD" id="cd02947">
    <property type="entry name" value="TRX_family"/>
    <property type="match status" value="1"/>
</dbReference>
<dbReference type="EMBL" id="QVTE01000004">
    <property type="protein sequence ID" value="RFU71435.1"/>
    <property type="molecule type" value="Genomic_DNA"/>
</dbReference>
<dbReference type="Proteomes" id="UP000264541">
    <property type="component" value="Unassembled WGS sequence"/>
</dbReference>
<dbReference type="InterPro" id="IPR051063">
    <property type="entry name" value="PDI"/>
</dbReference>
<feature type="domain" description="Thioredoxin" evidence="1">
    <location>
        <begin position="16"/>
        <end position="155"/>
    </location>
</feature>
<dbReference type="GO" id="GO:0006457">
    <property type="term" value="P:protein folding"/>
    <property type="evidence" value="ECO:0007669"/>
    <property type="project" value="TreeGrafter"/>
</dbReference>
<dbReference type="RefSeq" id="WP_117324919.1">
    <property type="nucleotide sequence ID" value="NZ_QVTE01000004.1"/>
</dbReference>
<organism evidence="2 3">
    <name type="scientific">Peribacillus saganii</name>
    <dbReference type="NCBI Taxonomy" id="2303992"/>
    <lineage>
        <taxon>Bacteria</taxon>
        <taxon>Bacillati</taxon>
        <taxon>Bacillota</taxon>
        <taxon>Bacilli</taxon>
        <taxon>Bacillales</taxon>
        <taxon>Bacillaceae</taxon>
        <taxon>Peribacillus</taxon>
    </lineage>
</organism>
<dbReference type="PROSITE" id="PS51352">
    <property type="entry name" value="THIOREDOXIN_2"/>
    <property type="match status" value="1"/>
</dbReference>
<evidence type="ECO:0000313" key="3">
    <source>
        <dbReference type="Proteomes" id="UP000264541"/>
    </source>
</evidence>
<dbReference type="OrthoDB" id="32134at2"/>
<comment type="caution">
    <text evidence="2">The sequence shown here is derived from an EMBL/GenBank/DDBJ whole genome shotgun (WGS) entry which is preliminary data.</text>
</comment>
<dbReference type="GO" id="GO:0003756">
    <property type="term" value="F:protein disulfide isomerase activity"/>
    <property type="evidence" value="ECO:0007669"/>
    <property type="project" value="TreeGrafter"/>
</dbReference>
<keyword evidence="3" id="KW-1185">Reference proteome</keyword>
<name>A0A372LT90_9BACI</name>
<sequence>MKKIIIFLGIIIGLFAAIALINNNQQKESSEGNPYGKDTLQASTIDQLDDPNYQNLILPDELKKKLDKKEDVTVYFYSPECPHCKETTPVVNPVAKEMDIDLVQYNLLEFEEGWNEYRLESTPTIVHYEKGQEKARIVGSQEAEKFKGFFQTNVK</sequence>
<evidence type="ECO:0000259" key="1">
    <source>
        <dbReference type="PROSITE" id="PS51352"/>
    </source>
</evidence>
<accession>A0A372LT90</accession>
<dbReference type="AlphaFoldDB" id="A0A372LT90"/>
<reference evidence="2 3" key="1">
    <citation type="submission" date="2018-08" db="EMBL/GenBank/DDBJ databases">
        <title>Bacillus chawlae sp. nov., Bacillus glennii sp. nov., and Bacillus saganii sp. nov. Isolated from the Vehicle Assembly Building at Kennedy Space Center where the Viking Spacecraft were Assembled.</title>
        <authorList>
            <person name="Seuylemezian A."/>
            <person name="Vaishampayan P."/>
        </authorList>
    </citation>
    <scope>NUCLEOTIDE SEQUENCE [LARGE SCALE GENOMIC DNA]</scope>
    <source>
        <strain evidence="2 3">V47-23a</strain>
    </source>
</reference>
<dbReference type="SUPFAM" id="SSF52833">
    <property type="entry name" value="Thioredoxin-like"/>
    <property type="match status" value="1"/>
</dbReference>
<dbReference type="PANTHER" id="PTHR45672">
    <property type="entry name" value="PROTEIN DISULFIDE-ISOMERASE C17H9.14C-RELATED"/>
    <property type="match status" value="1"/>
</dbReference>
<dbReference type="InterPro" id="IPR013766">
    <property type="entry name" value="Thioredoxin_domain"/>
</dbReference>